<dbReference type="GO" id="GO:0016787">
    <property type="term" value="F:hydrolase activity"/>
    <property type="evidence" value="ECO:0007669"/>
    <property type="project" value="UniProtKB-KW"/>
</dbReference>
<dbReference type="CDD" id="cd01836">
    <property type="entry name" value="FeeA_FeeB_like"/>
    <property type="match status" value="1"/>
</dbReference>
<keyword evidence="1" id="KW-0812">Transmembrane</keyword>
<proteinExistence type="predicted"/>
<evidence type="ECO:0000313" key="4">
    <source>
        <dbReference type="Proteomes" id="UP001168620"/>
    </source>
</evidence>
<reference evidence="3" key="1">
    <citation type="submission" date="2023-06" db="EMBL/GenBank/DDBJ databases">
        <title>Draft genome sequence of Nocardioides sp. SOB77.</title>
        <authorList>
            <person name="Zhang G."/>
        </authorList>
    </citation>
    <scope>NUCLEOTIDE SEQUENCE</scope>
    <source>
        <strain evidence="3">SOB77</strain>
    </source>
</reference>
<organism evidence="3 4">
    <name type="scientific">Nocardioides oceani</name>
    <dbReference type="NCBI Taxonomy" id="3058369"/>
    <lineage>
        <taxon>Bacteria</taxon>
        <taxon>Bacillati</taxon>
        <taxon>Actinomycetota</taxon>
        <taxon>Actinomycetes</taxon>
        <taxon>Propionibacteriales</taxon>
        <taxon>Nocardioidaceae</taxon>
        <taxon>Nocardioides</taxon>
    </lineage>
</organism>
<dbReference type="PANTHER" id="PTHR30383:SF5">
    <property type="entry name" value="SGNH HYDROLASE-TYPE ESTERASE DOMAIN-CONTAINING PROTEIN"/>
    <property type="match status" value="1"/>
</dbReference>
<dbReference type="InterPro" id="IPR051532">
    <property type="entry name" value="Ester_Hydrolysis_Enzymes"/>
</dbReference>
<feature type="transmembrane region" description="Helical" evidence="1">
    <location>
        <begin position="6"/>
        <end position="29"/>
    </location>
</feature>
<sequence>MRGWRYVGGGGAVVLGGVLGGLLAGRGVLQRQAAAARAIVGKPLGEDAHRADKVWKKAYGDPLDLLVLGDSIAAGLGADSPGGTFGAQLAKRLAKAAGRSVRLHTAAVVGAESSMLRTQLAGLPGGYRPDVAVVVVGGNDVTHRVRVSDSRRHLAEALATLRGLDVPVVVGTCPDLGALAVLQQPLRTLARVASRQLAAAQREVALEHGALAVSLAEVVGPFFVTRPDEMFAVDRFHPSSAGYKRTAKAVLPSVLVALSLADELPHGHHAPAVPPGQVLAPPAG</sequence>
<dbReference type="PANTHER" id="PTHR30383">
    <property type="entry name" value="THIOESTERASE 1/PROTEASE 1/LYSOPHOSPHOLIPASE L1"/>
    <property type="match status" value="1"/>
</dbReference>
<dbReference type="Gene3D" id="3.40.50.1110">
    <property type="entry name" value="SGNH hydrolase"/>
    <property type="match status" value="1"/>
</dbReference>
<keyword evidence="3" id="KW-0378">Hydrolase</keyword>
<dbReference type="InterPro" id="IPR013830">
    <property type="entry name" value="SGNH_hydro"/>
</dbReference>
<accession>A0ABT8FIF5</accession>
<evidence type="ECO:0000256" key="1">
    <source>
        <dbReference type="SAM" id="Phobius"/>
    </source>
</evidence>
<keyword evidence="4" id="KW-1185">Reference proteome</keyword>
<dbReference type="Proteomes" id="UP001168620">
    <property type="component" value="Unassembled WGS sequence"/>
</dbReference>
<keyword evidence="1" id="KW-0472">Membrane</keyword>
<protein>
    <submittedName>
        <fullName evidence="3">SGNH/GDSL hydrolase family protein</fullName>
    </submittedName>
</protein>
<evidence type="ECO:0000259" key="2">
    <source>
        <dbReference type="Pfam" id="PF13472"/>
    </source>
</evidence>
<keyword evidence="1" id="KW-1133">Transmembrane helix</keyword>
<dbReference type="Pfam" id="PF13472">
    <property type="entry name" value="Lipase_GDSL_2"/>
    <property type="match status" value="1"/>
</dbReference>
<name>A0ABT8FIF5_9ACTN</name>
<dbReference type="SUPFAM" id="SSF52266">
    <property type="entry name" value="SGNH hydrolase"/>
    <property type="match status" value="1"/>
</dbReference>
<evidence type="ECO:0000313" key="3">
    <source>
        <dbReference type="EMBL" id="MDN4174466.1"/>
    </source>
</evidence>
<feature type="domain" description="SGNH hydrolase-type esterase" evidence="2">
    <location>
        <begin position="67"/>
        <end position="245"/>
    </location>
</feature>
<gene>
    <name evidence="3" type="ORF">QWY28_16010</name>
</gene>
<dbReference type="RefSeq" id="WP_300953564.1">
    <property type="nucleotide sequence ID" value="NZ_JAUHJQ010000007.1"/>
</dbReference>
<dbReference type="EMBL" id="JAUHJQ010000007">
    <property type="protein sequence ID" value="MDN4174466.1"/>
    <property type="molecule type" value="Genomic_DNA"/>
</dbReference>
<dbReference type="InterPro" id="IPR036514">
    <property type="entry name" value="SGNH_hydro_sf"/>
</dbReference>
<comment type="caution">
    <text evidence="3">The sequence shown here is derived from an EMBL/GenBank/DDBJ whole genome shotgun (WGS) entry which is preliminary data.</text>
</comment>